<gene>
    <name evidence="1" type="ORF">E3N88_23612</name>
</gene>
<dbReference type="AlphaFoldDB" id="A0A5N6NDR8"/>
<sequence>MEEDVVIKLMVEEARLEEEEDVEEVPIKEITRTSMNTSATNVVNTEQTQFGRSKRISEVIQHGSDGYTKLFEEIRCKKQMQQVMLRLGNEHEDILTIRATASTNRSWVQRSLCLEARLGELLTPFATSISPAPIFDA</sequence>
<comment type="caution">
    <text evidence="1">The sequence shown here is derived from an EMBL/GenBank/DDBJ whole genome shotgun (WGS) entry which is preliminary data.</text>
</comment>
<dbReference type="EMBL" id="SZYD01000012">
    <property type="protein sequence ID" value="KAD4586011.1"/>
    <property type="molecule type" value="Genomic_DNA"/>
</dbReference>
<evidence type="ECO:0000313" key="1">
    <source>
        <dbReference type="EMBL" id="KAD4586011.1"/>
    </source>
</evidence>
<reference evidence="1 2" key="1">
    <citation type="submission" date="2019-05" db="EMBL/GenBank/DDBJ databases">
        <title>Mikania micrantha, genome provides insights into the molecular mechanism of rapid growth.</title>
        <authorList>
            <person name="Liu B."/>
        </authorList>
    </citation>
    <scope>NUCLEOTIDE SEQUENCE [LARGE SCALE GENOMIC DNA]</scope>
    <source>
        <strain evidence="1">NLD-2019</strain>
        <tissue evidence="1">Leaf</tissue>
    </source>
</reference>
<name>A0A5N6NDR8_9ASTR</name>
<keyword evidence="2" id="KW-1185">Reference proteome</keyword>
<proteinExistence type="predicted"/>
<organism evidence="1 2">
    <name type="scientific">Mikania micrantha</name>
    <name type="common">bitter vine</name>
    <dbReference type="NCBI Taxonomy" id="192012"/>
    <lineage>
        <taxon>Eukaryota</taxon>
        <taxon>Viridiplantae</taxon>
        <taxon>Streptophyta</taxon>
        <taxon>Embryophyta</taxon>
        <taxon>Tracheophyta</taxon>
        <taxon>Spermatophyta</taxon>
        <taxon>Magnoliopsida</taxon>
        <taxon>eudicotyledons</taxon>
        <taxon>Gunneridae</taxon>
        <taxon>Pentapetalae</taxon>
        <taxon>asterids</taxon>
        <taxon>campanulids</taxon>
        <taxon>Asterales</taxon>
        <taxon>Asteraceae</taxon>
        <taxon>Asteroideae</taxon>
        <taxon>Heliantheae alliance</taxon>
        <taxon>Eupatorieae</taxon>
        <taxon>Mikania</taxon>
    </lineage>
</organism>
<accession>A0A5N6NDR8</accession>
<evidence type="ECO:0000313" key="2">
    <source>
        <dbReference type="Proteomes" id="UP000326396"/>
    </source>
</evidence>
<protein>
    <submittedName>
        <fullName evidence="1">Uncharacterized protein</fullName>
    </submittedName>
</protein>
<dbReference type="Proteomes" id="UP000326396">
    <property type="component" value="Linkage Group LG2"/>
</dbReference>